<dbReference type="EMBL" id="JAUUTY010000004">
    <property type="protein sequence ID" value="KAK1647734.1"/>
    <property type="molecule type" value="Genomic_DNA"/>
</dbReference>
<dbReference type="Proteomes" id="UP001231189">
    <property type="component" value="Unassembled WGS sequence"/>
</dbReference>
<dbReference type="InterPro" id="IPR007321">
    <property type="entry name" value="Transposase_28"/>
</dbReference>
<dbReference type="AlphaFoldDB" id="A0AAD8WB44"/>
<feature type="region of interest" description="Disordered" evidence="1">
    <location>
        <begin position="1"/>
        <end position="23"/>
    </location>
</feature>
<gene>
    <name evidence="3" type="ORF">QYE76_065539</name>
</gene>
<feature type="domain" description="Transposase (putative) gypsy type" evidence="2">
    <location>
        <begin position="66"/>
        <end position="133"/>
    </location>
</feature>
<dbReference type="PANTHER" id="PTHR33026">
    <property type="entry name" value="OS06G0360600 PROTEIN"/>
    <property type="match status" value="1"/>
</dbReference>
<evidence type="ECO:0000256" key="1">
    <source>
        <dbReference type="SAM" id="MobiDB-lite"/>
    </source>
</evidence>
<sequence length="412" mass="47383">MAAKVQETENKKASKARNREGERGQWWPCETTDTELRELQNEGMISAHWSFIRDTVVPKPGAGEVVMTKAWVERGLSLPCSEFFLSILNTYGLQPHNICPNSYLLLSNFATLCEGHLGIRPDVKLWQFFFRVKKETKDKAMLNCGSMTFMLRPGRMYPPHDSHESVRYWNAGWFYEKNVSVPEIHDGLPKFNNEPPEELASWSFIPSLSLTPILEKAARRISWLVHDGLTGTQLTLSWFTRRIQPLRYNARLICAYTGADDQLRATRHDLPADSLKRRFKTLVKISRGQPIPELIKDIYTNDQCPPICFGRIRHPEAAGHVRRLRRRRLVRLAASAGGCLRLLPVDCGRDLRPARKMYLHIGWEKSTRCHHLEAGLVLMFSYLGEGDMSIKVFDETHCRRHYHGDNAEEDGD</sequence>
<dbReference type="Pfam" id="PF04195">
    <property type="entry name" value="Transposase_28"/>
    <property type="match status" value="1"/>
</dbReference>
<evidence type="ECO:0000313" key="4">
    <source>
        <dbReference type="Proteomes" id="UP001231189"/>
    </source>
</evidence>
<reference evidence="3" key="1">
    <citation type="submission" date="2023-07" db="EMBL/GenBank/DDBJ databases">
        <title>A chromosome-level genome assembly of Lolium multiflorum.</title>
        <authorList>
            <person name="Chen Y."/>
            <person name="Copetti D."/>
            <person name="Kolliker R."/>
            <person name="Studer B."/>
        </authorList>
    </citation>
    <scope>NUCLEOTIDE SEQUENCE</scope>
    <source>
        <strain evidence="3">02402/16</strain>
        <tissue evidence="3">Leaf</tissue>
    </source>
</reference>
<proteinExistence type="predicted"/>
<dbReference type="PANTHER" id="PTHR33026:SF7">
    <property type="entry name" value="OS03G0100275 PROTEIN"/>
    <property type="match status" value="1"/>
</dbReference>
<keyword evidence="4" id="KW-1185">Reference proteome</keyword>
<protein>
    <recommendedName>
        <fullName evidence="2">Transposase (putative) gypsy type domain-containing protein</fullName>
    </recommendedName>
</protein>
<name>A0AAD8WB44_LOLMU</name>
<comment type="caution">
    <text evidence="3">The sequence shown here is derived from an EMBL/GenBank/DDBJ whole genome shotgun (WGS) entry which is preliminary data.</text>
</comment>
<evidence type="ECO:0000259" key="2">
    <source>
        <dbReference type="Pfam" id="PF04195"/>
    </source>
</evidence>
<accession>A0AAD8WB44</accession>
<organism evidence="3 4">
    <name type="scientific">Lolium multiflorum</name>
    <name type="common">Italian ryegrass</name>
    <name type="synonym">Lolium perenne subsp. multiflorum</name>
    <dbReference type="NCBI Taxonomy" id="4521"/>
    <lineage>
        <taxon>Eukaryota</taxon>
        <taxon>Viridiplantae</taxon>
        <taxon>Streptophyta</taxon>
        <taxon>Embryophyta</taxon>
        <taxon>Tracheophyta</taxon>
        <taxon>Spermatophyta</taxon>
        <taxon>Magnoliopsida</taxon>
        <taxon>Liliopsida</taxon>
        <taxon>Poales</taxon>
        <taxon>Poaceae</taxon>
        <taxon>BOP clade</taxon>
        <taxon>Pooideae</taxon>
        <taxon>Poodae</taxon>
        <taxon>Poeae</taxon>
        <taxon>Poeae Chloroplast Group 2 (Poeae type)</taxon>
        <taxon>Loliodinae</taxon>
        <taxon>Loliinae</taxon>
        <taxon>Lolium</taxon>
    </lineage>
</organism>
<evidence type="ECO:0000313" key="3">
    <source>
        <dbReference type="EMBL" id="KAK1647734.1"/>
    </source>
</evidence>